<dbReference type="RefSeq" id="WP_013681644.1">
    <property type="nucleotide sequence ID" value="NC_015318.1"/>
</dbReference>
<dbReference type="STRING" id="760142.Hipma_0633"/>
<dbReference type="Pfam" id="PF24963">
    <property type="entry name" value="DUF7768"/>
    <property type="match status" value="1"/>
</dbReference>
<dbReference type="InterPro" id="IPR056670">
    <property type="entry name" value="DUF7768"/>
</dbReference>
<reference evidence="2 3" key="1">
    <citation type="journal article" date="2011" name="Stand. Genomic Sci.">
        <title>Complete genome sequence of the thermophilic sulfur-reducer Hippea maritima type strain (MH(2)).</title>
        <authorList>
            <person name="Huntemann M."/>
            <person name="Lu M."/>
            <person name="Nolan M."/>
            <person name="Lapidus A."/>
            <person name="Lucas S."/>
            <person name="Hammon N."/>
            <person name="Deshpande S."/>
            <person name="Cheng J.F."/>
            <person name="Tapia R."/>
            <person name="Han C."/>
            <person name="Goodwin L."/>
            <person name="Pitluck S."/>
            <person name="Liolios K."/>
            <person name="Pagani I."/>
            <person name="Ivanova N."/>
            <person name="Ovchinikova G."/>
            <person name="Pati A."/>
            <person name="Chen A."/>
            <person name="Palaniappan K."/>
            <person name="Land M."/>
            <person name="Hauser L."/>
            <person name="Jeffries C.D."/>
            <person name="Detter J.C."/>
            <person name="Brambilla E.M."/>
            <person name="Rohde M."/>
            <person name="Spring S."/>
            <person name="Goker M."/>
            <person name="Woyke T."/>
            <person name="Bristow J."/>
            <person name="Eisen J.A."/>
            <person name="Markowitz V."/>
            <person name="Hugenholtz P."/>
            <person name="Kyrpides N.C."/>
            <person name="Klenk H.P."/>
            <person name="Mavromatis K."/>
        </authorList>
    </citation>
    <scope>NUCLEOTIDE SEQUENCE [LARGE SCALE GENOMIC DNA]</scope>
    <source>
        <strain evidence="3">ATCC 700847 / DSM 10411 / MH2</strain>
    </source>
</reference>
<dbReference type="InParanoid" id="F2LV19"/>
<accession>F2LV19</accession>
<dbReference type="Gene3D" id="3.40.50.10400">
    <property type="entry name" value="Hypothetical protein PA1492"/>
    <property type="match status" value="1"/>
</dbReference>
<gene>
    <name evidence="2" type="ordered locus">Hipma_0633</name>
</gene>
<evidence type="ECO:0000313" key="3">
    <source>
        <dbReference type="Proteomes" id="UP000008139"/>
    </source>
</evidence>
<dbReference type="Proteomes" id="UP000008139">
    <property type="component" value="Chromosome"/>
</dbReference>
<dbReference type="EMBL" id="CP002606">
    <property type="protein sequence ID" value="AEA33603.1"/>
    <property type="molecule type" value="Genomic_DNA"/>
</dbReference>
<dbReference type="OrthoDB" id="9807423at2"/>
<feature type="domain" description="DUF7768" evidence="1">
    <location>
        <begin position="2"/>
        <end position="105"/>
    </location>
</feature>
<keyword evidence="3" id="KW-1185">Reference proteome</keyword>
<dbReference type="HOGENOM" id="CLU_128088_0_0_7"/>
<evidence type="ECO:0000313" key="2">
    <source>
        <dbReference type="EMBL" id="AEA33603.1"/>
    </source>
</evidence>
<dbReference type="KEGG" id="hmr:Hipma_0633"/>
<sequence length="116" mass="13355">MFVYICHPIRGNSADDKIKNLKNILKIVRTINLTMPEVVPLVNYFADCLALCDGIEEERRKGLENDRKLLESGIVDELWVFGDEISEGMREEIEIAQKMGIPIKHIEKEVFFDFGV</sequence>
<name>F2LV19_HIPMA</name>
<protein>
    <recommendedName>
        <fullName evidence="1">DUF7768 domain-containing protein</fullName>
    </recommendedName>
</protein>
<proteinExistence type="predicted"/>
<dbReference type="AlphaFoldDB" id="F2LV19"/>
<organism evidence="2 3">
    <name type="scientific">Hippea maritima (strain ATCC 700847 / DSM 10411 / MH2)</name>
    <dbReference type="NCBI Taxonomy" id="760142"/>
    <lineage>
        <taxon>Bacteria</taxon>
        <taxon>Pseudomonadati</taxon>
        <taxon>Campylobacterota</taxon>
        <taxon>Desulfurellia</taxon>
        <taxon>Desulfurellales</taxon>
        <taxon>Hippeaceae</taxon>
        <taxon>Hippea</taxon>
    </lineage>
</organism>
<evidence type="ECO:0000259" key="1">
    <source>
        <dbReference type="Pfam" id="PF24963"/>
    </source>
</evidence>
<reference evidence="3" key="2">
    <citation type="submission" date="2011-03" db="EMBL/GenBank/DDBJ databases">
        <title>The complete genome of Hippea maritima DSM 10411.</title>
        <authorList>
            <consortium name="US DOE Joint Genome Institute (JGI-PGF)"/>
            <person name="Lucas S."/>
            <person name="Copeland A."/>
            <person name="Lapidus A."/>
            <person name="Bruce D."/>
            <person name="Goodwin L."/>
            <person name="Pitluck S."/>
            <person name="Peters L."/>
            <person name="Kyrpides N."/>
            <person name="Mavromatis K."/>
            <person name="Pagani I."/>
            <person name="Ivanova N."/>
            <person name="Mikhailova N."/>
            <person name="Lu M."/>
            <person name="Detter J.C."/>
            <person name="Tapia R."/>
            <person name="Han C."/>
            <person name="Land M."/>
            <person name="Hauser L."/>
            <person name="Markowitz V."/>
            <person name="Cheng J.-F."/>
            <person name="Hugenholtz P."/>
            <person name="Woyke T."/>
            <person name="Wu D."/>
            <person name="Spring S."/>
            <person name="Schroeder M."/>
            <person name="Brambilla E."/>
            <person name="Klenk H.-P."/>
            <person name="Eisen J.A."/>
        </authorList>
    </citation>
    <scope>NUCLEOTIDE SEQUENCE [LARGE SCALE GENOMIC DNA]</scope>
    <source>
        <strain evidence="3">ATCC 700847 / DSM 10411 / MH2</strain>
    </source>
</reference>